<dbReference type="InterPro" id="IPR006675">
    <property type="entry name" value="HDIG_dom"/>
</dbReference>
<sequence length="185" mass="20914">MAIPTPEDCRLLMERYRMPEHIRAHSLLVGRVAEALAAALLARGEPIRVELALAGGLLHDIAKALCLEDDCNHARMGREICRRHGYDEVGPLVAEHVLLSSGGNGRCNEREIVYYADKRVCHASIVTLDERRDDIIRRYAPRDARRQEQIRHNFQICKRLEERLFGGLSLTPSDLAQLATIAEEI</sequence>
<dbReference type="InterPro" id="IPR003607">
    <property type="entry name" value="HD/PDEase_dom"/>
</dbReference>
<dbReference type="Pfam" id="PF01966">
    <property type="entry name" value="HD"/>
    <property type="match status" value="1"/>
</dbReference>
<proteinExistence type="predicted"/>
<reference evidence="2" key="1">
    <citation type="journal article" date="2020" name="mSystems">
        <title>Genome- and Community-Level Interaction Insights into Carbon Utilization and Element Cycling Functions of Hydrothermarchaeota in Hydrothermal Sediment.</title>
        <authorList>
            <person name="Zhou Z."/>
            <person name="Liu Y."/>
            <person name="Xu W."/>
            <person name="Pan J."/>
            <person name="Luo Z.H."/>
            <person name="Li M."/>
        </authorList>
    </citation>
    <scope>NUCLEOTIDE SEQUENCE [LARGE SCALE GENOMIC DNA]</scope>
    <source>
        <strain evidence="2">SpSt-1224</strain>
    </source>
</reference>
<gene>
    <name evidence="2" type="ORF">ENN98_00275</name>
</gene>
<dbReference type="SUPFAM" id="SSF109604">
    <property type="entry name" value="HD-domain/PDEase-like"/>
    <property type="match status" value="1"/>
</dbReference>
<protein>
    <submittedName>
        <fullName evidence="2">HDIG domain-containing protein</fullName>
    </submittedName>
</protein>
<dbReference type="Proteomes" id="UP000885986">
    <property type="component" value="Unassembled WGS sequence"/>
</dbReference>
<feature type="domain" description="HD/PDEase" evidence="1">
    <location>
        <begin position="18"/>
        <end position="131"/>
    </location>
</feature>
<dbReference type="Gene3D" id="1.10.3210.10">
    <property type="entry name" value="Hypothetical protein af1432"/>
    <property type="match status" value="1"/>
</dbReference>
<dbReference type="SMART" id="SM00471">
    <property type="entry name" value="HDc"/>
    <property type="match status" value="1"/>
</dbReference>
<accession>A0A7C2TFB6</accession>
<dbReference type="EMBL" id="DSDS01000009">
    <property type="protein sequence ID" value="HET97146.1"/>
    <property type="molecule type" value="Genomic_DNA"/>
</dbReference>
<dbReference type="NCBIfam" id="TIGR00277">
    <property type="entry name" value="HDIG"/>
    <property type="match status" value="1"/>
</dbReference>
<organism evidence="2">
    <name type="scientific">Desulfurivibrio alkaliphilus</name>
    <dbReference type="NCBI Taxonomy" id="427923"/>
    <lineage>
        <taxon>Bacteria</taxon>
        <taxon>Pseudomonadati</taxon>
        <taxon>Thermodesulfobacteriota</taxon>
        <taxon>Desulfobulbia</taxon>
        <taxon>Desulfobulbales</taxon>
        <taxon>Desulfobulbaceae</taxon>
        <taxon>Desulfurivibrio</taxon>
    </lineage>
</organism>
<dbReference type="InterPro" id="IPR006674">
    <property type="entry name" value="HD_domain"/>
</dbReference>
<comment type="caution">
    <text evidence="2">The sequence shown here is derived from an EMBL/GenBank/DDBJ whole genome shotgun (WGS) entry which is preliminary data.</text>
</comment>
<evidence type="ECO:0000313" key="2">
    <source>
        <dbReference type="EMBL" id="HET97146.1"/>
    </source>
</evidence>
<dbReference type="AlphaFoldDB" id="A0A7C2TFB6"/>
<evidence type="ECO:0000259" key="1">
    <source>
        <dbReference type="SMART" id="SM00471"/>
    </source>
</evidence>
<name>A0A7C2TFB6_9BACT</name>